<proteinExistence type="predicted"/>
<name>A0AAV0L8V5_9ROSI</name>
<organism evidence="1 2">
    <name type="scientific">Linum tenue</name>
    <dbReference type="NCBI Taxonomy" id="586396"/>
    <lineage>
        <taxon>Eukaryota</taxon>
        <taxon>Viridiplantae</taxon>
        <taxon>Streptophyta</taxon>
        <taxon>Embryophyta</taxon>
        <taxon>Tracheophyta</taxon>
        <taxon>Spermatophyta</taxon>
        <taxon>Magnoliopsida</taxon>
        <taxon>eudicotyledons</taxon>
        <taxon>Gunneridae</taxon>
        <taxon>Pentapetalae</taxon>
        <taxon>rosids</taxon>
        <taxon>fabids</taxon>
        <taxon>Malpighiales</taxon>
        <taxon>Linaceae</taxon>
        <taxon>Linum</taxon>
    </lineage>
</organism>
<evidence type="ECO:0000313" key="1">
    <source>
        <dbReference type="EMBL" id="CAI0430932.1"/>
    </source>
</evidence>
<sequence length="47" mass="5000">MEKLGLTSLALPHMELILGPGSTPLLNPANGSTFHLPLLIFLEEESG</sequence>
<protein>
    <submittedName>
        <fullName evidence="1">Uncharacterized protein</fullName>
    </submittedName>
</protein>
<keyword evidence="2" id="KW-1185">Reference proteome</keyword>
<accession>A0AAV0L8V5</accession>
<dbReference type="AlphaFoldDB" id="A0AAV0L8V5"/>
<gene>
    <name evidence="1" type="ORF">LITE_LOCUS22833</name>
</gene>
<comment type="caution">
    <text evidence="1">The sequence shown here is derived from an EMBL/GenBank/DDBJ whole genome shotgun (WGS) entry which is preliminary data.</text>
</comment>
<feature type="non-terminal residue" evidence="1">
    <location>
        <position position="47"/>
    </location>
</feature>
<reference evidence="1" key="1">
    <citation type="submission" date="2022-08" db="EMBL/GenBank/DDBJ databases">
        <authorList>
            <person name="Gutierrez-Valencia J."/>
        </authorList>
    </citation>
    <scope>NUCLEOTIDE SEQUENCE</scope>
</reference>
<dbReference type="EMBL" id="CAMGYJ010000006">
    <property type="protein sequence ID" value="CAI0430932.1"/>
    <property type="molecule type" value="Genomic_DNA"/>
</dbReference>
<dbReference type="Proteomes" id="UP001154282">
    <property type="component" value="Unassembled WGS sequence"/>
</dbReference>
<evidence type="ECO:0000313" key="2">
    <source>
        <dbReference type="Proteomes" id="UP001154282"/>
    </source>
</evidence>